<dbReference type="GeneTree" id="ENSGT01030000239236"/>
<dbReference type="GO" id="GO:0008046">
    <property type="term" value="F:axon guidance receptor activity"/>
    <property type="evidence" value="ECO:0007669"/>
    <property type="project" value="TreeGrafter"/>
</dbReference>
<dbReference type="FunFam" id="2.60.40.10:FF:000032">
    <property type="entry name" value="palladin isoform X1"/>
    <property type="match status" value="1"/>
</dbReference>
<dbReference type="Proteomes" id="UP000016665">
    <property type="component" value="Chromosome 7"/>
</dbReference>
<dbReference type="AlphaFoldDB" id="A0A803VPJ9"/>
<dbReference type="InterPro" id="IPR007110">
    <property type="entry name" value="Ig-like_dom"/>
</dbReference>
<reference evidence="6" key="2">
    <citation type="submission" date="2025-08" db="UniProtKB">
        <authorList>
            <consortium name="Ensembl"/>
        </authorList>
    </citation>
    <scope>IDENTIFICATION</scope>
</reference>
<dbReference type="PROSITE" id="PS50835">
    <property type="entry name" value="IG_LIKE"/>
    <property type="match status" value="1"/>
</dbReference>
<keyword evidence="3" id="KW-0393">Immunoglobulin domain</keyword>
<proteinExistence type="predicted"/>
<name>A0A803VPJ9_FICAL</name>
<dbReference type="SMART" id="SM00409">
    <property type="entry name" value="IG"/>
    <property type="match status" value="1"/>
</dbReference>
<keyword evidence="2" id="KW-1015">Disulfide bond</keyword>
<dbReference type="SUPFAM" id="SSF48726">
    <property type="entry name" value="Immunoglobulin"/>
    <property type="match status" value="1"/>
</dbReference>
<feature type="compositionally biased region" description="Basic and acidic residues" evidence="4">
    <location>
        <begin position="42"/>
        <end position="56"/>
    </location>
</feature>
<dbReference type="Gene3D" id="2.60.40.10">
    <property type="entry name" value="Immunoglobulins"/>
    <property type="match status" value="1"/>
</dbReference>
<dbReference type="GO" id="GO:0007156">
    <property type="term" value="P:homophilic cell adhesion via plasma membrane adhesion molecules"/>
    <property type="evidence" value="ECO:0007669"/>
    <property type="project" value="TreeGrafter"/>
</dbReference>
<dbReference type="GO" id="GO:0005886">
    <property type="term" value="C:plasma membrane"/>
    <property type="evidence" value="ECO:0007669"/>
    <property type="project" value="TreeGrafter"/>
</dbReference>
<dbReference type="InterPro" id="IPR050958">
    <property type="entry name" value="Cell_Adh-Cytoskel_Orgn"/>
</dbReference>
<reference evidence="6 7" key="1">
    <citation type="journal article" date="2012" name="Nature">
        <title>The genomic landscape of species divergence in Ficedula flycatchers.</title>
        <authorList>
            <person name="Ellegren H."/>
            <person name="Smeds L."/>
            <person name="Burri R."/>
            <person name="Olason P.I."/>
            <person name="Backstrom N."/>
            <person name="Kawakami T."/>
            <person name="Kunstner A."/>
            <person name="Makinen H."/>
            <person name="Nadachowska-Brzyska K."/>
            <person name="Qvarnstrom A."/>
            <person name="Uebbing S."/>
            <person name="Wolf J.B."/>
        </authorList>
    </citation>
    <scope>NUCLEOTIDE SEQUENCE [LARGE SCALE GENOMIC DNA]</scope>
</reference>
<evidence type="ECO:0000313" key="6">
    <source>
        <dbReference type="Ensembl" id="ENSFALP00000024655.1"/>
    </source>
</evidence>
<dbReference type="PANTHER" id="PTHR45080">
    <property type="entry name" value="CONTACTIN 5"/>
    <property type="match status" value="1"/>
</dbReference>
<sequence length="180" mass="19694">PARPSTRGWRPGPGSPRQPGAWCEPSASRACRWRGRAARGRSAQDTEMRESPRLSPERAASTIKHKFKFSFDMGNEPPQIVTEAPAHIHCHEGEKVMLECAVSGQPPPAVSWSLNGQSLSASERLRFEEGKNGTCRLHIREVSVRDAGRYCCVATNMAGTAQTASELTVQPRAPKLYSKG</sequence>
<dbReference type="InterPro" id="IPR013098">
    <property type="entry name" value="Ig_I-set"/>
</dbReference>
<dbReference type="GO" id="GO:0030424">
    <property type="term" value="C:axon"/>
    <property type="evidence" value="ECO:0007669"/>
    <property type="project" value="TreeGrafter"/>
</dbReference>
<dbReference type="SMART" id="SM00408">
    <property type="entry name" value="IGc2"/>
    <property type="match status" value="1"/>
</dbReference>
<accession>A0A803VPJ9</accession>
<evidence type="ECO:0000256" key="4">
    <source>
        <dbReference type="SAM" id="MobiDB-lite"/>
    </source>
</evidence>
<evidence type="ECO:0000256" key="1">
    <source>
        <dbReference type="ARBA" id="ARBA00022729"/>
    </source>
</evidence>
<dbReference type="InterPro" id="IPR013783">
    <property type="entry name" value="Ig-like_fold"/>
</dbReference>
<evidence type="ECO:0000256" key="2">
    <source>
        <dbReference type="ARBA" id="ARBA00023157"/>
    </source>
</evidence>
<reference evidence="6" key="3">
    <citation type="submission" date="2025-09" db="UniProtKB">
        <authorList>
            <consortium name="Ensembl"/>
        </authorList>
    </citation>
    <scope>IDENTIFICATION</scope>
</reference>
<evidence type="ECO:0000259" key="5">
    <source>
        <dbReference type="PROSITE" id="PS50835"/>
    </source>
</evidence>
<keyword evidence="1" id="KW-0732">Signal</keyword>
<feature type="domain" description="Ig-like" evidence="5">
    <location>
        <begin position="78"/>
        <end position="168"/>
    </location>
</feature>
<organism evidence="6 7">
    <name type="scientific">Ficedula albicollis</name>
    <name type="common">Collared flycatcher</name>
    <name type="synonym">Muscicapa albicollis</name>
    <dbReference type="NCBI Taxonomy" id="59894"/>
    <lineage>
        <taxon>Eukaryota</taxon>
        <taxon>Metazoa</taxon>
        <taxon>Chordata</taxon>
        <taxon>Craniata</taxon>
        <taxon>Vertebrata</taxon>
        <taxon>Euteleostomi</taxon>
        <taxon>Archelosauria</taxon>
        <taxon>Archosauria</taxon>
        <taxon>Dinosauria</taxon>
        <taxon>Saurischia</taxon>
        <taxon>Theropoda</taxon>
        <taxon>Coelurosauria</taxon>
        <taxon>Aves</taxon>
        <taxon>Neognathae</taxon>
        <taxon>Neoaves</taxon>
        <taxon>Telluraves</taxon>
        <taxon>Australaves</taxon>
        <taxon>Passeriformes</taxon>
        <taxon>Muscicapidae</taxon>
        <taxon>Ficedula</taxon>
    </lineage>
</organism>
<dbReference type="GO" id="GO:0050808">
    <property type="term" value="P:synapse organization"/>
    <property type="evidence" value="ECO:0007669"/>
    <property type="project" value="TreeGrafter"/>
</dbReference>
<evidence type="ECO:0000313" key="7">
    <source>
        <dbReference type="Proteomes" id="UP000016665"/>
    </source>
</evidence>
<dbReference type="InterPro" id="IPR003598">
    <property type="entry name" value="Ig_sub2"/>
</dbReference>
<dbReference type="InterPro" id="IPR003599">
    <property type="entry name" value="Ig_sub"/>
</dbReference>
<keyword evidence="7" id="KW-1185">Reference proteome</keyword>
<dbReference type="InterPro" id="IPR036179">
    <property type="entry name" value="Ig-like_dom_sf"/>
</dbReference>
<protein>
    <recommendedName>
        <fullName evidence="5">Ig-like domain-containing protein</fullName>
    </recommendedName>
</protein>
<dbReference type="Pfam" id="PF07679">
    <property type="entry name" value="I-set"/>
    <property type="match status" value="1"/>
</dbReference>
<dbReference type="CDD" id="cd00096">
    <property type="entry name" value="Ig"/>
    <property type="match status" value="1"/>
</dbReference>
<dbReference type="GO" id="GO:0043025">
    <property type="term" value="C:neuronal cell body"/>
    <property type="evidence" value="ECO:0007669"/>
    <property type="project" value="TreeGrafter"/>
</dbReference>
<evidence type="ECO:0000256" key="3">
    <source>
        <dbReference type="ARBA" id="ARBA00023319"/>
    </source>
</evidence>
<dbReference type="Ensembl" id="ENSFALT00000024597.1">
    <property type="protein sequence ID" value="ENSFALP00000024655.1"/>
    <property type="gene ID" value="ENSFALG00000024824.1"/>
</dbReference>
<feature type="region of interest" description="Disordered" evidence="4">
    <location>
        <begin position="1"/>
        <end position="59"/>
    </location>
</feature>
<dbReference type="PANTHER" id="PTHR45080:SF8">
    <property type="entry name" value="IG-LIKE DOMAIN-CONTAINING PROTEIN"/>
    <property type="match status" value="1"/>
</dbReference>